<evidence type="ECO:0000313" key="12">
    <source>
        <dbReference type="Proteomes" id="UP000663868"/>
    </source>
</evidence>
<feature type="compositionally biased region" description="Low complexity" evidence="9">
    <location>
        <begin position="12"/>
        <end position="27"/>
    </location>
</feature>
<comment type="subcellular location">
    <subcellularLocation>
        <location evidence="1">Nucleus</location>
    </subcellularLocation>
</comment>
<dbReference type="AlphaFoldDB" id="A0A819WGK0"/>
<feature type="region of interest" description="Disordered" evidence="9">
    <location>
        <begin position="40"/>
        <end position="93"/>
    </location>
</feature>
<reference evidence="11" key="1">
    <citation type="submission" date="2021-02" db="EMBL/GenBank/DDBJ databases">
        <authorList>
            <person name="Nowell W R."/>
        </authorList>
    </citation>
    <scope>NUCLEOTIDE SEQUENCE</scope>
</reference>
<evidence type="ECO:0000256" key="9">
    <source>
        <dbReference type="SAM" id="MobiDB-lite"/>
    </source>
</evidence>
<keyword evidence="3 8" id="KW-0863">Zinc-finger</keyword>
<evidence type="ECO:0000256" key="7">
    <source>
        <dbReference type="ARBA" id="ARBA00023242"/>
    </source>
</evidence>
<dbReference type="Proteomes" id="UP000663868">
    <property type="component" value="Unassembled WGS sequence"/>
</dbReference>
<dbReference type="GO" id="GO:0005634">
    <property type="term" value="C:nucleus"/>
    <property type="evidence" value="ECO:0007669"/>
    <property type="project" value="UniProtKB-SubCell"/>
</dbReference>
<keyword evidence="4" id="KW-0862">Zinc</keyword>
<dbReference type="EMBL" id="CAJOBB010005323">
    <property type="protein sequence ID" value="CAF4124379.1"/>
    <property type="molecule type" value="Genomic_DNA"/>
</dbReference>
<dbReference type="InterPro" id="IPR003656">
    <property type="entry name" value="Znf_BED"/>
</dbReference>
<keyword evidence="7" id="KW-0539">Nucleus</keyword>
<evidence type="ECO:0000256" key="5">
    <source>
        <dbReference type="ARBA" id="ARBA00023015"/>
    </source>
</evidence>
<dbReference type="PROSITE" id="PS50808">
    <property type="entry name" value="ZF_BED"/>
    <property type="match status" value="1"/>
</dbReference>
<dbReference type="InterPro" id="IPR052035">
    <property type="entry name" value="ZnF_BED_domain_contain"/>
</dbReference>
<feature type="domain" description="BED-type" evidence="10">
    <location>
        <begin position="94"/>
        <end position="148"/>
    </location>
</feature>
<organism evidence="11 12">
    <name type="scientific">Adineta steineri</name>
    <dbReference type="NCBI Taxonomy" id="433720"/>
    <lineage>
        <taxon>Eukaryota</taxon>
        <taxon>Metazoa</taxon>
        <taxon>Spiralia</taxon>
        <taxon>Gnathifera</taxon>
        <taxon>Rotifera</taxon>
        <taxon>Eurotatoria</taxon>
        <taxon>Bdelloidea</taxon>
        <taxon>Adinetida</taxon>
        <taxon>Adinetidae</taxon>
        <taxon>Adineta</taxon>
    </lineage>
</organism>
<evidence type="ECO:0000256" key="4">
    <source>
        <dbReference type="ARBA" id="ARBA00022833"/>
    </source>
</evidence>
<dbReference type="GO" id="GO:0008270">
    <property type="term" value="F:zinc ion binding"/>
    <property type="evidence" value="ECO:0007669"/>
    <property type="project" value="UniProtKB-KW"/>
</dbReference>
<sequence length="692" mass="79767">MVSKLTQDKSNNKSYENNHNNNSNHLSSPSIEIILETNSNLPSTTMSNDNNHRNNNNIGSNLNTQNKVSHSQSNSVLSSKENWLPGEPTDSTPSYSSKIWDYAIRIPQSNYSICNLCPDERQISTNNGSTSSLRNHLINKHDIHALKLPIEKKKKINQCLVDPQRKSKLHKLLINCVIKDGRTFNDLQKPGMKNVLQELLPEYTPPSRFTIARHLQRLHLFHRQKLIDELKVIDRISITLDFWSNKQMKSFLVITGHYFESENFNFKSTVLHFSSFKKRHTSVEISRILQMKLNELGILHKVVCVTADGARNMVGAIEDIGLGLKRVWCIAHRLHLTVTNALGFWITKKKPTGNAITVEQAIVNDTSNIEEEHMESIEEFEDDYVFDDISMDTNDDIEFDDNERVEDSIQNNEDLSNDVLDNQPWDIVHEEILDNWTVDVEVNDSGIVQDQEMVLSLVKKCRRLILLIKRSTIITSFVNQEKQKSNIKRIFRDIIQKLFNYKHTLHIQAKQLEQLSNLEISALSGKQYPSTGMAYYLLVGLKHFLQTHDKKEPTMVKKIKQLLLLRFQQYFERDSEQIHLLKLHAYLDPSGFVTLADSERRSIEQTIKKIVLDDNIYTSDLCSSTSSTKNNTIDITSLEHKSKKSAIDIFNESIGKAIYEESDRDKRSKYGGFIHEIILFIYKLVQQAAFEV</sequence>
<accession>A0A819WGK0</accession>
<dbReference type="GO" id="GO:0003677">
    <property type="term" value="F:DNA binding"/>
    <property type="evidence" value="ECO:0007669"/>
    <property type="project" value="InterPro"/>
</dbReference>
<keyword evidence="5" id="KW-0805">Transcription regulation</keyword>
<dbReference type="InterPro" id="IPR012337">
    <property type="entry name" value="RNaseH-like_sf"/>
</dbReference>
<comment type="caution">
    <text evidence="11">The sequence shown here is derived from an EMBL/GenBank/DDBJ whole genome shotgun (WGS) entry which is preliminary data.</text>
</comment>
<gene>
    <name evidence="11" type="ORF">KXQ929_LOCUS35826</name>
</gene>
<dbReference type="PANTHER" id="PTHR46481">
    <property type="entry name" value="ZINC FINGER BED DOMAIN-CONTAINING PROTEIN 4"/>
    <property type="match status" value="1"/>
</dbReference>
<evidence type="ECO:0000256" key="3">
    <source>
        <dbReference type="ARBA" id="ARBA00022771"/>
    </source>
</evidence>
<feature type="region of interest" description="Disordered" evidence="9">
    <location>
        <begin position="1"/>
        <end position="27"/>
    </location>
</feature>
<evidence type="ECO:0000256" key="1">
    <source>
        <dbReference type="ARBA" id="ARBA00004123"/>
    </source>
</evidence>
<keyword evidence="6" id="KW-0804">Transcription</keyword>
<feature type="compositionally biased region" description="Basic and acidic residues" evidence="9">
    <location>
        <begin position="1"/>
        <end position="11"/>
    </location>
</feature>
<evidence type="ECO:0000259" key="10">
    <source>
        <dbReference type="PROSITE" id="PS50808"/>
    </source>
</evidence>
<dbReference type="PANTHER" id="PTHR46481:SF10">
    <property type="entry name" value="ZINC FINGER BED DOMAIN-CONTAINING PROTEIN 39"/>
    <property type="match status" value="1"/>
</dbReference>
<dbReference type="Pfam" id="PF02892">
    <property type="entry name" value="zf-BED"/>
    <property type="match status" value="1"/>
</dbReference>
<evidence type="ECO:0000256" key="8">
    <source>
        <dbReference type="PROSITE-ProRule" id="PRU00027"/>
    </source>
</evidence>
<evidence type="ECO:0000256" key="2">
    <source>
        <dbReference type="ARBA" id="ARBA00022723"/>
    </source>
</evidence>
<proteinExistence type="predicted"/>
<dbReference type="SUPFAM" id="SSF53098">
    <property type="entry name" value="Ribonuclease H-like"/>
    <property type="match status" value="1"/>
</dbReference>
<evidence type="ECO:0000256" key="6">
    <source>
        <dbReference type="ARBA" id="ARBA00023163"/>
    </source>
</evidence>
<protein>
    <recommendedName>
        <fullName evidence="10">BED-type domain-containing protein</fullName>
    </recommendedName>
</protein>
<name>A0A819WGK0_9BILA</name>
<feature type="compositionally biased region" description="Low complexity" evidence="9">
    <location>
        <begin position="53"/>
        <end position="79"/>
    </location>
</feature>
<evidence type="ECO:0000313" key="11">
    <source>
        <dbReference type="EMBL" id="CAF4124379.1"/>
    </source>
</evidence>
<keyword evidence="2" id="KW-0479">Metal-binding</keyword>
<dbReference type="SMART" id="SM00614">
    <property type="entry name" value="ZnF_BED"/>
    <property type="match status" value="1"/>
</dbReference>